<dbReference type="HOGENOM" id="CLU_1482773_0_0_1"/>
<name>A0A0D2HEX0_9EURO</name>
<sequence>MPSHLTGGDPDNEQLATSALEILAVAQRPLSILELGWALALDDPEAEMRTIEEVKDYVGEKRALSLLQPFLSQVDFEDVKRNQVRLVHQSLKELILRDFPSNWAQLQNIAEASKADKRRIQQRQSKVEAALPRICVKYLLLDEFNRNGLFSKERETAQRLEELPGSDCWATPAMMTSNETLW</sequence>
<dbReference type="AlphaFoldDB" id="A0A0D2HEX0"/>
<accession>A0A0D2HEX0</accession>
<dbReference type="EMBL" id="KN847475">
    <property type="protein sequence ID" value="KIX09233.1"/>
    <property type="molecule type" value="Genomic_DNA"/>
</dbReference>
<dbReference type="VEuPathDB" id="FungiDB:Z518_00312"/>
<dbReference type="RefSeq" id="XP_013276369.1">
    <property type="nucleotide sequence ID" value="XM_013420915.1"/>
</dbReference>
<protein>
    <submittedName>
        <fullName evidence="1">Uncharacterized protein</fullName>
    </submittedName>
</protein>
<dbReference type="STRING" id="1442369.A0A0D2HEX0"/>
<dbReference type="GeneID" id="25288383"/>
<gene>
    <name evidence="1" type="ORF">Z518_00312</name>
</gene>
<organism evidence="1 2">
    <name type="scientific">Rhinocladiella mackenziei CBS 650.93</name>
    <dbReference type="NCBI Taxonomy" id="1442369"/>
    <lineage>
        <taxon>Eukaryota</taxon>
        <taxon>Fungi</taxon>
        <taxon>Dikarya</taxon>
        <taxon>Ascomycota</taxon>
        <taxon>Pezizomycotina</taxon>
        <taxon>Eurotiomycetes</taxon>
        <taxon>Chaetothyriomycetidae</taxon>
        <taxon>Chaetothyriales</taxon>
        <taxon>Herpotrichiellaceae</taxon>
        <taxon>Rhinocladiella</taxon>
    </lineage>
</organism>
<reference evidence="1 2" key="1">
    <citation type="submission" date="2015-01" db="EMBL/GenBank/DDBJ databases">
        <title>The Genome Sequence of Rhinocladiella mackenzie CBS 650.93.</title>
        <authorList>
            <consortium name="The Broad Institute Genomics Platform"/>
            <person name="Cuomo C."/>
            <person name="de Hoog S."/>
            <person name="Gorbushina A."/>
            <person name="Stielow B."/>
            <person name="Teixiera M."/>
            <person name="Abouelleil A."/>
            <person name="Chapman S.B."/>
            <person name="Priest M."/>
            <person name="Young S.K."/>
            <person name="Wortman J."/>
            <person name="Nusbaum C."/>
            <person name="Birren B."/>
        </authorList>
    </citation>
    <scope>NUCLEOTIDE SEQUENCE [LARGE SCALE GENOMIC DNA]</scope>
    <source>
        <strain evidence="1 2">CBS 650.93</strain>
    </source>
</reference>
<evidence type="ECO:0000313" key="1">
    <source>
        <dbReference type="EMBL" id="KIX09233.1"/>
    </source>
</evidence>
<dbReference type="OrthoDB" id="62952at2759"/>
<evidence type="ECO:0000313" key="2">
    <source>
        <dbReference type="Proteomes" id="UP000053617"/>
    </source>
</evidence>
<proteinExistence type="predicted"/>
<keyword evidence="2" id="KW-1185">Reference proteome</keyword>
<dbReference type="Proteomes" id="UP000053617">
    <property type="component" value="Unassembled WGS sequence"/>
</dbReference>